<keyword evidence="6 7" id="KW-0067">ATP-binding</keyword>
<dbReference type="EMBL" id="BMAT01002205">
    <property type="protein sequence ID" value="GFS01409.1"/>
    <property type="molecule type" value="Genomic_DNA"/>
</dbReference>
<accession>A0AAV4HT75</accession>
<dbReference type="GO" id="GO:0004674">
    <property type="term" value="F:protein serine/threonine kinase activity"/>
    <property type="evidence" value="ECO:0007669"/>
    <property type="project" value="UniProtKB-KW"/>
</dbReference>
<keyword evidence="2 8" id="KW-0723">Serine/threonine-protein kinase</keyword>
<dbReference type="InterPro" id="IPR008271">
    <property type="entry name" value="Ser/Thr_kinase_AS"/>
</dbReference>
<dbReference type="PROSITE" id="PS00108">
    <property type="entry name" value="PROTEIN_KINASE_ST"/>
    <property type="match status" value="1"/>
</dbReference>
<dbReference type="InterPro" id="IPR000719">
    <property type="entry name" value="Prot_kinase_dom"/>
</dbReference>
<comment type="caution">
    <text evidence="10">The sequence shown here is derived from an EMBL/GenBank/DDBJ whole genome shotgun (WGS) entry which is preliminary data.</text>
</comment>
<dbReference type="PROSITE" id="PS50011">
    <property type="entry name" value="PROTEIN_KINASE_DOM"/>
    <property type="match status" value="1"/>
</dbReference>
<keyword evidence="11" id="KW-1185">Reference proteome</keyword>
<gene>
    <name evidence="10" type="ORF">ElyMa_001095800</name>
</gene>
<evidence type="ECO:0000256" key="5">
    <source>
        <dbReference type="ARBA" id="ARBA00022777"/>
    </source>
</evidence>
<evidence type="ECO:0000256" key="2">
    <source>
        <dbReference type="ARBA" id="ARBA00022527"/>
    </source>
</evidence>
<dbReference type="AlphaFoldDB" id="A0AAV4HT75"/>
<evidence type="ECO:0000259" key="9">
    <source>
        <dbReference type="PROSITE" id="PS50011"/>
    </source>
</evidence>
<dbReference type="Pfam" id="PF00069">
    <property type="entry name" value="Pkinase"/>
    <property type="match status" value="1"/>
</dbReference>
<reference evidence="10 11" key="1">
    <citation type="journal article" date="2021" name="Elife">
        <title>Chloroplast acquisition without the gene transfer in kleptoplastic sea slugs, Plakobranchus ocellatus.</title>
        <authorList>
            <person name="Maeda T."/>
            <person name="Takahashi S."/>
            <person name="Yoshida T."/>
            <person name="Shimamura S."/>
            <person name="Takaki Y."/>
            <person name="Nagai Y."/>
            <person name="Toyoda A."/>
            <person name="Suzuki Y."/>
            <person name="Arimoto A."/>
            <person name="Ishii H."/>
            <person name="Satoh N."/>
            <person name="Nishiyama T."/>
            <person name="Hasebe M."/>
            <person name="Maruyama T."/>
            <person name="Minagawa J."/>
            <person name="Obokata J."/>
            <person name="Shigenobu S."/>
        </authorList>
    </citation>
    <scope>NUCLEOTIDE SEQUENCE [LARGE SCALE GENOMIC DNA]</scope>
</reference>
<organism evidence="10 11">
    <name type="scientific">Elysia marginata</name>
    <dbReference type="NCBI Taxonomy" id="1093978"/>
    <lineage>
        <taxon>Eukaryota</taxon>
        <taxon>Metazoa</taxon>
        <taxon>Spiralia</taxon>
        <taxon>Lophotrochozoa</taxon>
        <taxon>Mollusca</taxon>
        <taxon>Gastropoda</taxon>
        <taxon>Heterobranchia</taxon>
        <taxon>Euthyneura</taxon>
        <taxon>Panpulmonata</taxon>
        <taxon>Sacoglossa</taxon>
        <taxon>Placobranchoidea</taxon>
        <taxon>Plakobranchidae</taxon>
        <taxon>Elysia</taxon>
    </lineage>
</organism>
<dbReference type="PROSITE" id="PS00107">
    <property type="entry name" value="PROTEIN_KINASE_ATP"/>
    <property type="match status" value="1"/>
</dbReference>
<evidence type="ECO:0000313" key="11">
    <source>
        <dbReference type="Proteomes" id="UP000762676"/>
    </source>
</evidence>
<evidence type="ECO:0000256" key="1">
    <source>
        <dbReference type="ARBA" id="ARBA00006485"/>
    </source>
</evidence>
<sequence length="317" mass="35216">MNLHRFNVLEKLGAGAYGTVFRVQDKETKTELALKRIPMGDEKAVALTAREVKILQLCSCPFVVSLQETWDESVPLEGGTSMCRFLLMELCASSLRQVIKHFAGRLEIPVVQMLSAQILYGLDYVHRQGIIHRDVKPENILLSVKGRIKLADFGSSCPESPNLAPRMVTIWYRSPELLLGTRNYTTAVDLWSVGCVVAEMLLGSAILPWRTELSMLKQIVRLCGDINRSTMPANLDLPDLDSVQLPQYSSVQPSASLKKLSERSVLAYGLIRNLLHVNPDIRPTCSQALECPFLKVQAKACSQIFENSTSAPTSSQN</sequence>
<feature type="domain" description="Protein kinase" evidence="9">
    <location>
        <begin position="6"/>
        <end position="294"/>
    </location>
</feature>
<dbReference type="InterPro" id="IPR050108">
    <property type="entry name" value="CDK"/>
</dbReference>
<evidence type="ECO:0000256" key="7">
    <source>
        <dbReference type="PROSITE-ProRule" id="PRU10141"/>
    </source>
</evidence>
<dbReference type="PANTHER" id="PTHR24056">
    <property type="entry name" value="CELL DIVISION PROTEIN KINASE"/>
    <property type="match status" value="1"/>
</dbReference>
<dbReference type="Proteomes" id="UP000762676">
    <property type="component" value="Unassembled WGS sequence"/>
</dbReference>
<dbReference type="SUPFAM" id="SSF56112">
    <property type="entry name" value="Protein kinase-like (PK-like)"/>
    <property type="match status" value="1"/>
</dbReference>
<feature type="binding site" evidence="7">
    <location>
        <position position="35"/>
    </location>
    <ligand>
        <name>ATP</name>
        <dbReference type="ChEBI" id="CHEBI:30616"/>
    </ligand>
</feature>
<evidence type="ECO:0000256" key="8">
    <source>
        <dbReference type="RuleBase" id="RU000304"/>
    </source>
</evidence>
<dbReference type="InterPro" id="IPR011009">
    <property type="entry name" value="Kinase-like_dom_sf"/>
</dbReference>
<dbReference type="InterPro" id="IPR017441">
    <property type="entry name" value="Protein_kinase_ATP_BS"/>
</dbReference>
<dbReference type="SMART" id="SM00220">
    <property type="entry name" value="S_TKc"/>
    <property type="match status" value="1"/>
</dbReference>
<dbReference type="GO" id="GO:0005524">
    <property type="term" value="F:ATP binding"/>
    <property type="evidence" value="ECO:0007669"/>
    <property type="project" value="UniProtKB-UniRule"/>
</dbReference>
<evidence type="ECO:0000256" key="3">
    <source>
        <dbReference type="ARBA" id="ARBA00022679"/>
    </source>
</evidence>
<keyword evidence="4 7" id="KW-0547">Nucleotide-binding</keyword>
<dbReference type="GO" id="GO:0005634">
    <property type="term" value="C:nucleus"/>
    <property type="evidence" value="ECO:0007669"/>
    <property type="project" value="TreeGrafter"/>
</dbReference>
<dbReference type="FunFam" id="1.10.510.10:FF:000624">
    <property type="entry name" value="Mitogen-activated protein kinase"/>
    <property type="match status" value="1"/>
</dbReference>
<name>A0AAV4HT75_9GAST</name>
<protein>
    <submittedName>
        <fullName evidence="10">Cyclin-dependent kinase 2</fullName>
    </submittedName>
</protein>
<keyword evidence="3" id="KW-0808">Transferase</keyword>
<proteinExistence type="inferred from homology"/>
<comment type="similarity">
    <text evidence="1">Belongs to the protein kinase superfamily. CMGC Ser/Thr protein kinase family. CDC2/CDKX subfamily.</text>
</comment>
<evidence type="ECO:0000256" key="4">
    <source>
        <dbReference type="ARBA" id="ARBA00022741"/>
    </source>
</evidence>
<dbReference type="Gene3D" id="1.10.510.10">
    <property type="entry name" value="Transferase(Phosphotransferase) domain 1"/>
    <property type="match status" value="1"/>
</dbReference>
<dbReference type="Gene3D" id="3.30.200.20">
    <property type="entry name" value="Phosphorylase Kinase, domain 1"/>
    <property type="match status" value="1"/>
</dbReference>
<keyword evidence="5 10" id="KW-0418">Kinase</keyword>
<evidence type="ECO:0000256" key="6">
    <source>
        <dbReference type="ARBA" id="ARBA00022840"/>
    </source>
</evidence>
<evidence type="ECO:0000313" key="10">
    <source>
        <dbReference type="EMBL" id="GFS01409.1"/>
    </source>
</evidence>